<evidence type="ECO:0000313" key="2">
    <source>
        <dbReference type="Proteomes" id="UP000192359"/>
    </source>
</evidence>
<name>A0A1Y1RRD6_9MICC</name>
<dbReference type="RefSeq" id="WP_083090962.1">
    <property type="nucleotide sequence ID" value="NZ_LXWF01000009.1"/>
</dbReference>
<keyword evidence="2" id="KW-1185">Reference proteome</keyword>
<dbReference type="OrthoDB" id="9772295at2"/>
<gene>
    <name evidence="1" type="ORF">A7979_10825</name>
</gene>
<dbReference type="AlphaFoldDB" id="A0A1Y1RRD6"/>
<dbReference type="Pfam" id="PF08811">
    <property type="entry name" value="DUF1800"/>
    <property type="match status" value="1"/>
</dbReference>
<reference evidence="1 2" key="1">
    <citation type="submission" date="2016-05" db="EMBL/GenBank/DDBJ databases">
        <title>Draft genome sequence of a porcine commensal Rothia nasimurium.</title>
        <authorList>
            <person name="Gaiser R.A."/>
            <person name="Van Baarlen P."/>
            <person name="Wells J.M."/>
        </authorList>
    </citation>
    <scope>NUCLEOTIDE SEQUENCE [LARGE SCALE GENOMIC DNA]</scope>
    <source>
        <strain evidence="1 2">PT-32</strain>
    </source>
</reference>
<evidence type="ECO:0008006" key="3">
    <source>
        <dbReference type="Google" id="ProtNLM"/>
    </source>
</evidence>
<protein>
    <recommendedName>
        <fullName evidence="3">DUF1800 domain-containing protein</fullName>
    </recommendedName>
</protein>
<accession>A0A1Y1RRD6</accession>
<dbReference type="InterPro" id="IPR014917">
    <property type="entry name" value="DUF1800"/>
</dbReference>
<dbReference type="Proteomes" id="UP000192359">
    <property type="component" value="Unassembled WGS sequence"/>
</dbReference>
<proteinExistence type="predicted"/>
<organism evidence="1 2">
    <name type="scientific">Rothia nasimurium</name>
    <dbReference type="NCBI Taxonomy" id="85336"/>
    <lineage>
        <taxon>Bacteria</taxon>
        <taxon>Bacillati</taxon>
        <taxon>Actinomycetota</taxon>
        <taxon>Actinomycetes</taxon>
        <taxon>Micrococcales</taxon>
        <taxon>Micrococcaceae</taxon>
        <taxon>Rothia</taxon>
    </lineage>
</organism>
<comment type="caution">
    <text evidence="1">The sequence shown here is derived from an EMBL/GenBank/DDBJ whole genome shotgun (WGS) entry which is preliminary data.</text>
</comment>
<sequence length="522" mass="57946">MASKNVSSPFLQGTTLKTTDGWIAARKLCTAPTQQIADEIESKGLANWLDTQLAPESIQESAQYESERAALFPSVFTAREAGRTRDRVYVENYQKKTSSPYDIATYVIEAALHRMWGSRKQLQNVMALFWADLIASNIDKAPDGYHDYIPTLYDGALGRYKDLLWDLVNTQTISMFLDNHTNTRYALNENLGREIMELYSWGTEKGYTQEDVVAAATLMTGFRGDVTTYGSGADPMYHAFGPVTLAGKTFTNGGSTAQDMYATLRELTDYLAGDRLTGLRISRKLIQYFIGDELNTEALAQKLTDIYVQNDTDIRPVVRALVLAPEFMQSAGHTARRPWSIFCSLMASGQLTLKGKVSFDTTTSLHNALYKMWRMLFESGGGVPFNSPATDGYPLDPRAWMSSAHYSGINKFSRFVNYIDTWDGSDPSKFTLWSQPIIWSQALGITPDTTSLNEAAKILFTKLSGYEPDEALIEALVLYASNRSPEAVLGQSAGATLSQAVTEEQIKRMIEASLTSPLLMLA</sequence>
<dbReference type="EMBL" id="LXWF01000009">
    <property type="protein sequence ID" value="ORC22584.1"/>
    <property type="molecule type" value="Genomic_DNA"/>
</dbReference>
<evidence type="ECO:0000313" key="1">
    <source>
        <dbReference type="EMBL" id="ORC22584.1"/>
    </source>
</evidence>